<dbReference type="OrthoDB" id="9781059at2"/>
<feature type="transmembrane region" description="Helical" evidence="1">
    <location>
        <begin position="83"/>
        <end position="104"/>
    </location>
</feature>
<accession>M4Z8X2</accession>
<dbReference type="KEGG" id="aol:S58_36980"/>
<dbReference type="STRING" id="1245469.S58_36980"/>
<dbReference type="Proteomes" id="UP000011841">
    <property type="component" value="Chromosome"/>
</dbReference>
<dbReference type="PIRSF" id="PIRSF031767">
    <property type="entry name" value="MHYE_LytTR"/>
    <property type="match status" value="1"/>
</dbReference>
<dbReference type="PANTHER" id="PTHR37299">
    <property type="entry name" value="TRANSCRIPTIONAL REGULATOR-RELATED"/>
    <property type="match status" value="1"/>
</dbReference>
<dbReference type="GO" id="GO:0000156">
    <property type="term" value="F:phosphorelay response regulator activity"/>
    <property type="evidence" value="ECO:0007669"/>
    <property type="project" value="InterPro"/>
</dbReference>
<dbReference type="Pfam" id="PF04397">
    <property type="entry name" value="LytTR"/>
    <property type="match status" value="1"/>
</dbReference>
<dbReference type="GO" id="GO:0003677">
    <property type="term" value="F:DNA binding"/>
    <property type="evidence" value="ECO:0007669"/>
    <property type="project" value="InterPro"/>
</dbReference>
<dbReference type="InterPro" id="IPR012379">
    <property type="entry name" value="LytTR_MHYE"/>
</dbReference>
<proteinExistence type="predicted"/>
<keyword evidence="4" id="KW-1185">Reference proteome</keyword>
<dbReference type="PANTHER" id="PTHR37299:SF1">
    <property type="entry name" value="STAGE 0 SPORULATION PROTEIN A HOMOLOG"/>
    <property type="match status" value="1"/>
</dbReference>
<feature type="transmembrane region" description="Helical" evidence="1">
    <location>
        <begin position="52"/>
        <end position="71"/>
    </location>
</feature>
<dbReference type="HOGENOM" id="CLU_065817_0_0_5"/>
<dbReference type="AlphaFoldDB" id="M4Z8X2"/>
<evidence type="ECO:0000313" key="4">
    <source>
        <dbReference type="Proteomes" id="UP000011841"/>
    </source>
</evidence>
<evidence type="ECO:0000256" key="1">
    <source>
        <dbReference type="SAM" id="Phobius"/>
    </source>
</evidence>
<sequence length="282" mass="30746">MNKLVGSMLRPDDRMFYATMAGLSLGIGVVNALSAAHDAVRRGAASDLERQLLWEMTSIVVIILLAPLLVATVRSIRRAPAATVHHVALAIAAVIIFSALHIIGMVMLRKLLMWTAGGAYDFQLSLATIVYEFRKDVMTALLIGATLWLYDGYRASTIREPAPRSEPPAPATLWLRDGANRIRISTADILWVAAAGNYVEYAMADGRRHLIRGTLSAAEAELARFALVRIHRSRLVNMARVTALSVLPSGEFDLTFDGGQSVQGSRRYRSAVAQLEPAVAPR</sequence>
<feature type="domain" description="HTH LytTR-type" evidence="2">
    <location>
        <begin position="173"/>
        <end position="278"/>
    </location>
</feature>
<dbReference type="InterPro" id="IPR007492">
    <property type="entry name" value="LytTR_DNA-bd_dom"/>
</dbReference>
<keyword evidence="1" id="KW-0472">Membrane</keyword>
<dbReference type="SMART" id="SM00850">
    <property type="entry name" value="LytTR"/>
    <property type="match status" value="1"/>
</dbReference>
<dbReference type="Gene3D" id="2.40.50.1020">
    <property type="entry name" value="LytTr DNA-binding domain"/>
    <property type="match status" value="1"/>
</dbReference>
<protein>
    <recommendedName>
        <fullName evidence="2">HTH LytTR-type domain-containing protein</fullName>
    </recommendedName>
</protein>
<dbReference type="RefSeq" id="WP_015666801.1">
    <property type="nucleotide sequence ID" value="NC_020453.1"/>
</dbReference>
<organism evidence="3 4">
    <name type="scientific">Bradyrhizobium oligotrophicum S58</name>
    <dbReference type="NCBI Taxonomy" id="1245469"/>
    <lineage>
        <taxon>Bacteria</taxon>
        <taxon>Pseudomonadati</taxon>
        <taxon>Pseudomonadota</taxon>
        <taxon>Alphaproteobacteria</taxon>
        <taxon>Hyphomicrobiales</taxon>
        <taxon>Nitrobacteraceae</taxon>
        <taxon>Bradyrhizobium</taxon>
    </lineage>
</organism>
<dbReference type="PATRIC" id="fig|1245469.3.peg.3771"/>
<keyword evidence="1" id="KW-0812">Transmembrane</keyword>
<dbReference type="eggNOG" id="COG3279">
    <property type="taxonomic scope" value="Bacteria"/>
</dbReference>
<dbReference type="EMBL" id="AP012603">
    <property type="protein sequence ID" value="BAM89691.1"/>
    <property type="molecule type" value="Genomic_DNA"/>
</dbReference>
<feature type="transmembrane region" description="Helical" evidence="1">
    <location>
        <begin position="15"/>
        <end position="40"/>
    </location>
</feature>
<dbReference type="PROSITE" id="PS50930">
    <property type="entry name" value="HTH_LYTTR"/>
    <property type="match status" value="1"/>
</dbReference>
<evidence type="ECO:0000259" key="2">
    <source>
        <dbReference type="PROSITE" id="PS50930"/>
    </source>
</evidence>
<reference evidence="3 4" key="1">
    <citation type="journal article" date="2013" name="Appl. Environ. Microbiol.">
        <title>Genome analysis suggests that the soil oligotrophic bacterium Agromonas oligotrophica (Bradyrhizobium oligotrophicum) is a nitrogen-fixing symbiont of Aeschynomene indica.</title>
        <authorList>
            <person name="Okubo T."/>
            <person name="Fukushima S."/>
            <person name="Itakura M."/>
            <person name="Oshima K."/>
            <person name="Longtonglang A."/>
            <person name="Teaumroong N."/>
            <person name="Mitsui H."/>
            <person name="Hattori M."/>
            <person name="Hattori R."/>
            <person name="Hattori T."/>
            <person name="Minamisawa K."/>
        </authorList>
    </citation>
    <scope>NUCLEOTIDE SEQUENCE [LARGE SCALE GENOMIC DNA]</scope>
    <source>
        <strain evidence="3 4">S58</strain>
    </source>
</reference>
<evidence type="ECO:0000313" key="3">
    <source>
        <dbReference type="EMBL" id="BAM89691.1"/>
    </source>
</evidence>
<dbReference type="GeneID" id="301817521"/>
<keyword evidence="1" id="KW-1133">Transmembrane helix</keyword>
<dbReference type="InterPro" id="IPR046947">
    <property type="entry name" value="LytR-like"/>
</dbReference>
<name>M4Z8X2_9BRAD</name>
<gene>
    <name evidence="3" type="ORF">S58_36980</name>
</gene>